<dbReference type="AlphaFoldDB" id="A0A438EZU9"/>
<gene>
    <name evidence="1" type="ORF">CK203_115598</name>
</gene>
<organism evidence="1 2">
    <name type="scientific">Vitis vinifera</name>
    <name type="common">Grape</name>
    <dbReference type="NCBI Taxonomy" id="29760"/>
    <lineage>
        <taxon>Eukaryota</taxon>
        <taxon>Viridiplantae</taxon>
        <taxon>Streptophyta</taxon>
        <taxon>Embryophyta</taxon>
        <taxon>Tracheophyta</taxon>
        <taxon>Spermatophyta</taxon>
        <taxon>Magnoliopsida</taxon>
        <taxon>eudicotyledons</taxon>
        <taxon>Gunneridae</taxon>
        <taxon>Pentapetalae</taxon>
        <taxon>rosids</taxon>
        <taxon>Vitales</taxon>
        <taxon>Vitaceae</taxon>
        <taxon>Viteae</taxon>
        <taxon>Vitis</taxon>
    </lineage>
</organism>
<evidence type="ECO:0000313" key="1">
    <source>
        <dbReference type="EMBL" id="RVW53216.1"/>
    </source>
</evidence>
<accession>A0A438EZU9</accession>
<dbReference type="EMBL" id="QGNW01001153">
    <property type="protein sequence ID" value="RVW53216.1"/>
    <property type="molecule type" value="Genomic_DNA"/>
</dbReference>
<comment type="caution">
    <text evidence="1">The sequence shown here is derived from an EMBL/GenBank/DDBJ whole genome shotgun (WGS) entry which is preliminary data.</text>
</comment>
<dbReference type="SUPFAM" id="SSF56672">
    <property type="entry name" value="DNA/RNA polymerases"/>
    <property type="match status" value="1"/>
</dbReference>
<dbReference type="InterPro" id="IPR043502">
    <property type="entry name" value="DNA/RNA_pol_sf"/>
</dbReference>
<evidence type="ECO:0000313" key="2">
    <source>
        <dbReference type="Proteomes" id="UP000288805"/>
    </source>
</evidence>
<dbReference type="Proteomes" id="UP000288805">
    <property type="component" value="Unassembled WGS sequence"/>
</dbReference>
<reference evidence="1 2" key="1">
    <citation type="journal article" date="2018" name="PLoS Genet.">
        <title>Population sequencing reveals clonal diversity and ancestral inbreeding in the grapevine cultivar Chardonnay.</title>
        <authorList>
            <person name="Roach M.J."/>
            <person name="Johnson D.L."/>
            <person name="Bohlmann J."/>
            <person name="van Vuuren H.J."/>
            <person name="Jones S.J."/>
            <person name="Pretorius I.S."/>
            <person name="Schmidt S.A."/>
            <person name="Borneman A.R."/>
        </authorList>
    </citation>
    <scope>NUCLEOTIDE SEQUENCE [LARGE SCALE GENOMIC DNA]</scope>
    <source>
        <strain evidence="2">cv. Chardonnay</strain>
        <tissue evidence="1">Leaf</tissue>
    </source>
</reference>
<sequence>MMSARFRRHTKGLRNHFAAKSYSRRAAKLASTLRFSASSLRHISGNFRRKSTTLYKKAAKSLRNKRVISQHFAKCFLQLGVIDLQWLMHQLDFRKCSKSGCHDCHQEYASWQILFTSSPCIPDLLLANDFQALPKISHNSPQSWIALVIKLLTKTPKLTQRRVLSGFSGATTAFLGDAVLLVQAGLITQNVQFSVVEDLSHFNAIMRRVWPHSMKVIPSTEVEYSDWLANAVVIPKKGRKWRVYVNYTNLNDACPRDSFPLPE</sequence>
<protein>
    <submittedName>
        <fullName evidence="1">Uncharacterized protein</fullName>
    </submittedName>
</protein>
<dbReference type="Gene3D" id="3.10.10.10">
    <property type="entry name" value="HIV Type 1 Reverse Transcriptase, subunit A, domain 1"/>
    <property type="match status" value="1"/>
</dbReference>
<name>A0A438EZU9_VITVI</name>
<proteinExistence type="predicted"/>